<evidence type="ECO:0008006" key="4">
    <source>
        <dbReference type="Google" id="ProtNLM"/>
    </source>
</evidence>
<feature type="coiled-coil region" evidence="1">
    <location>
        <begin position="30"/>
        <end position="64"/>
    </location>
</feature>
<dbReference type="AlphaFoldDB" id="A0AB34QRR6"/>
<protein>
    <recommendedName>
        <fullName evidence="4">GNAT family N-acetyltransferase</fullName>
    </recommendedName>
</protein>
<evidence type="ECO:0000313" key="2">
    <source>
        <dbReference type="EMBL" id="KIL15977.1"/>
    </source>
</evidence>
<gene>
    <name evidence="2" type="ORF">B4127_2163</name>
</gene>
<dbReference type="EMBL" id="JXCL01000036">
    <property type="protein sequence ID" value="KIL15977.1"/>
    <property type="molecule type" value="Genomic_DNA"/>
</dbReference>
<accession>A0AB34QRR6</accession>
<evidence type="ECO:0000313" key="3">
    <source>
        <dbReference type="Proteomes" id="UP000031978"/>
    </source>
</evidence>
<reference evidence="2 3" key="1">
    <citation type="submission" date="2014-12" db="EMBL/GenBank/DDBJ databases">
        <title>Draft Genome Sequences of Five Spore-Forming Food Isolates of Bacillus pumilus.</title>
        <authorList>
            <person name="de Jong A."/>
            <person name="van Heel A.J."/>
            <person name="Montalban-Lopez M."/>
            <person name="Krawczyk A.O."/>
            <person name="Berendsen E.M."/>
            <person name="Wells-Bennik M."/>
            <person name="Kuipers O.P."/>
        </authorList>
    </citation>
    <scope>NUCLEOTIDE SEQUENCE [LARGE SCALE GENOMIC DNA]</scope>
    <source>
        <strain evidence="2 3">B4127</strain>
    </source>
</reference>
<evidence type="ECO:0000256" key="1">
    <source>
        <dbReference type="SAM" id="Coils"/>
    </source>
</evidence>
<organism evidence="2 3">
    <name type="scientific">Bacillus pumilus</name>
    <name type="common">Bacillus mesentericus</name>
    <dbReference type="NCBI Taxonomy" id="1408"/>
    <lineage>
        <taxon>Bacteria</taxon>
        <taxon>Bacillati</taxon>
        <taxon>Bacillota</taxon>
        <taxon>Bacilli</taxon>
        <taxon>Bacillales</taxon>
        <taxon>Bacillaceae</taxon>
        <taxon>Bacillus</taxon>
    </lineage>
</organism>
<keyword evidence="1" id="KW-0175">Coiled coil</keyword>
<dbReference type="Proteomes" id="UP000031978">
    <property type="component" value="Unassembled WGS sequence"/>
</dbReference>
<comment type="caution">
    <text evidence="2">The sequence shown here is derived from an EMBL/GenBank/DDBJ whole genome shotgun (WGS) entry which is preliminary data.</text>
</comment>
<proteinExistence type="predicted"/>
<name>A0AB34QRR6_BACPU</name>
<sequence length="194" mass="22490">MKDPSTSFKIGIYVIFIISDRKGVMDLSILQETAKDVKTLEQELQQLQFQMYRMQENMKDISKKAKIIGIDQAKEDEWLIVSAIESADTCKIMLSDCEKAFRGQSDFSLIAEYPEEGKIHIADIKGPPDNGYGSICMKHLKEIARDQNIPVITGDLVKRDWDHVDRLIHFYEKHQFDVQINWKEQSGEIYWVDS</sequence>